<evidence type="ECO:0000313" key="2">
    <source>
        <dbReference type="Proteomes" id="UP000240830"/>
    </source>
</evidence>
<comment type="caution">
    <text evidence="1">The sequence shown here is derived from an EMBL/GenBank/DDBJ whole genome shotgun (WGS) entry which is preliminary data.</text>
</comment>
<keyword evidence="2" id="KW-1185">Reference proteome</keyword>
<proteinExistence type="predicted"/>
<reference evidence="1 2" key="1">
    <citation type="submission" date="2016-10" db="EMBL/GenBank/DDBJ databases">
        <title>The genome of Paramicrosporidium saccamoebae is the missing link in understanding Cryptomycota and Microsporidia evolution.</title>
        <authorList>
            <person name="Quandt C.A."/>
            <person name="Beaudet D."/>
            <person name="Corsaro D."/>
            <person name="Michel R."/>
            <person name="Corradi N."/>
            <person name="James T."/>
        </authorList>
    </citation>
    <scope>NUCLEOTIDE SEQUENCE [LARGE SCALE GENOMIC DNA]</scope>
    <source>
        <strain evidence="1 2">KSL3</strain>
    </source>
</reference>
<dbReference type="EMBL" id="MTSL01000199">
    <property type="protein sequence ID" value="PJF16967.1"/>
    <property type="molecule type" value="Genomic_DNA"/>
</dbReference>
<sequence>MPARTEFAWSDLDGYLHYCDGLGMRKQSQVELSSVSGLLVYPDECPPWRNVKLTDEHLGALREFKKCWSVLTTKVIEELPRPLSLLITVASAVADWQPQDLLNKLNKILSDEFKVPVQFEFREDTSLYIWVGNSTQAPLLTSLILAHPNGVATVALSNSNTTAMEAALSAGRRLSKRFNRPIILSYPPEPVVSSTEDTFRQLEGALRAELDKVLCTNK</sequence>
<dbReference type="Proteomes" id="UP000240830">
    <property type="component" value="Unassembled WGS sequence"/>
</dbReference>
<organism evidence="1 2">
    <name type="scientific">Paramicrosporidium saccamoebae</name>
    <dbReference type="NCBI Taxonomy" id="1246581"/>
    <lineage>
        <taxon>Eukaryota</taxon>
        <taxon>Fungi</taxon>
        <taxon>Fungi incertae sedis</taxon>
        <taxon>Cryptomycota</taxon>
        <taxon>Cryptomycota incertae sedis</taxon>
        <taxon>Paramicrosporidium</taxon>
    </lineage>
</organism>
<accession>A0A2H9TGR4</accession>
<gene>
    <name evidence="1" type="ORF">PSACC_03207</name>
</gene>
<evidence type="ECO:0000313" key="1">
    <source>
        <dbReference type="EMBL" id="PJF16967.1"/>
    </source>
</evidence>
<protein>
    <submittedName>
        <fullName evidence="1">Uncharacterized protein</fullName>
    </submittedName>
</protein>
<name>A0A2H9TGR4_9FUNG</name>
<dbReference type="AlphaFoldDB" id="A0A2H9TGR4"/>